<evidence type="ECO:0000256" key="3">
    <source>
        <dbReference type="ARBA" id="ARBA00023002"/>
    </source>
</evidence>
<evidence type="ECO:0000256" key="7">
    <source>
        <dbReference type="ARBA" id="ARBA00066992"/>
    </source>
</evidence>
<organism evidence="10 11">
    <name type="scientific">Nitrosomonas ureae</name>
    <dbReference type="NCBI Taxonomy" id="44577"/>
    <lineage>
        <taxon>Bacteria</taxon>
        <taxon>Pseudomonadati</taxon>
        <taxon>Pseudomonadota</taxon>
        <taxon>Betaproteobacteria</taxon>
        <taxon>Nitrosomonadales</taxon>
        <taxon>Nitrosomonadaceae</taxon>
        <taxon>Nitrosomonas</taxon>
    </lineage>
</organism>
<evidence type="ECO:0000256" key="5">
    <source>
        <dbReference type="ARBA" id="ARBA00035632"/>
    </source>
</evidence>
<reference evidence="11" key="1">
    <citation type="submission" date="2016-10" db="EMBL/GenBank/DDBJ databases">
        <authorList>
            <person name="Varghese N."/>
            <person name="Submissions S."/>
        </authorList>
    </citation>
    <scope>NUCLEOTIDE SEQUENCE [LARGE SCALE GENOMIC DNA]</scope>
    <source>
        <strain evidence="11">Nm10</strain>
    </source>
</reference>
<evidence type="ECO:0000256" key="4">
    <source>
        <dbReference type="ARBA" id="ARBA00023027"/>
    </source>
</evidence>
<dbReference type="EC" id="1.2.1.65" evidence="7"/>
<dbReference type="RefSeq" id="WP_062558662.1">
    <property type="nucleotide sequence ID" value="NZ_CP013341.1"/>
</dbReference>
<gene>
    <name evidence="10" type="ORF">SAMN05216406_10373</name>
</gene>
<dbReference type="PANTHER" id="PTHR42986:SF1">
    <property type="entry name" value="BENZALDEHYDE DEHYDROGENASE YFMT"/>
    <property type="match status" value="1"/>
</dbReference>
<dbReference type="Gene3D" id="3.40.309.10">
    <property type="entry name" value="Aldehyde Dehydrogenase, Chain A, domain 2"/>
    <property type="match status" value="1"/>
</dbReference>
<evidence type="ECO:0000256" key="6">
    <source>
        <dbReference type="ARBA" id="ARBA00050596"/>
    </source>
</evidence>
<keyword evidence="11" id="KW-1185">Reference proteome</keyword>
<protein>
    <recommendedName>
        <fullName evidence="8">Salicylaldehyde dehydrogenase</fullName>
        <ecNumber evidence="7">1.2.1.65</ecNumber>
    </recommendedName>
</protein>
<evidence type="ECO:0000256" key="2">
    <source>
        <dbReference type="ARBA" id="ARBA00022797"/>
    </source>
</evidence>
<dbReference type="Pfam" id="PF00171">
    <property type="entry name" value="Aldedh"/>
    <property type="match status" value="1"/>
</dbReference>
<dbReference type="InterPro" id="IPR016161">
    <property type="entry name" value="Ald_DH/histidinol_DH"/>
</dbReference>
<dbReference type="PANTHER" id="PTHR42986">
    <property type="entry name" value="BENZALDEHYDE DEHYDROGENASE YFMT"/>
    <property type="match status" value="1"/>
</dbReference>
<dbReference type="Proteomes" id="UP000182882">
    <property type="component" value="Unassembled WGS sequence"/>
</dbReference>
<evidence type="ECO:0000256" key="8">
    <source>
        <dbReference type="ARBA" id="ARBA00070319"/>
    </source>
</evidence>
<sequence>MEKKLESRSSYSNFDRLLINGQWRHGKGSKILHDLNPYDGSTLVEIPHANRDDMDEAYRGAAKAQHAWAALIPGQRATIMRRAAQIMEARREEIVSWIIHESGGTRIKANLEWNAVHGVLLEATTLPYLVEGRILPADIPGKESRMYRKPVGVVGVISPWNWPFQLTARSAAPALAVGNAVVVKPASDTPITGGLLFAKILEEAGLPAGVLSIIVGAGSEIGDAFVTHPIPRVISFTGSTPVGRNIARLAAEGPMLKRLELELGGNGPFVVLNDADLGQAVEAAVFGKFLHQGQTCMSVNRFIIEDRIHDEFVEHFADRVRQLKVGDPNAADTMIGPIINESQLNSLQQRIHDAISSGARQMAGGEAQGLVLPPHVFSQVTNQMPLAQTESFGPIAPIIRARNETDALNIANDTDLGLAAAVFTQDVERGLRFAQQLESGMAHINDQPVNDLPYNPFGGEKNSGVGRFNGVWAVAAFTTDQWISIQHTPRHYPFNAQTIA</sequence>
<dbReference type="KEGG" id="nur:ATY38_06905"/>
<dbReference type="InterPro" id="IPR016162">
    <property type="entry name" value="Ald_DH_N"/>
</dbReference>
<keyword evidence="2" id="KW-0058">Aromatic hydrocarbons catabolism</keyword>
<evidence type="ECO:0000313" key="10">
    <source>
        <dbReference type="EMBL" id="SDT85093.1"/>
    </source>
</evidence>
<comment type="catalytic activity">
    <reaction evidence="6">
        <text>salicylaldehyde + NAD(+) + H2O = salicylate + NADH + 2 H(+)</text>
        <dbReference type="Rhea" id="RHEA:18537"/>
        <dbReference type="ChEBI" id="CHEBI:15377"/>
        <dbReference type="ChEBI" id="CHEBI:15378"/>
        <dbReference type="ChEBI" id="CHEBI:16008"/>
        <dbReference type="ChEBI" id="CHEBI:30762"/>
        <dbReference type="ChEBI" id="CHEBI:57540"/>
        <dbReference type="ChEBI" id="CHEBI:57945"/>
        <dbReference type="EC" id="1.2.1.65"/>
    </reaction>
</comment>
<dbReference type="AlphaFoldDB" id="A0A1H2DQC4"/>
<keyword evidence="4" id="KW-0520">NAD</keyword>
<accession>A0A1H2DQC4</accession>
<dbReference type="InterPro" id="IPR015590">
    <property type="entry name" value="Aldehyde_DH_dom"/>
</dbReference>
<dbReference type="Gene3D" id="3.40.605.10">
    <property type="entry name" value="Aldehyde Dehydrogenase, Chain A, domain 1"/>
    <property type="match status" value="1"/>
</dbReference>
<keyword evidence="3" id="KW-0560">Oxidoreductase</keyword>
<evidence type="ECO:0000256" key="1">
    <source>
        <dbReference type="ARBA" id="ARBA00009986"/>
    </source>
</evidence>
<dbReference type="FunFam" id="3.40.605.10:FF:000007">
    <property type="entry name" value="NAD/NADP-dependent betaine aldehyde dehydrogenase"/>
    <property type="match status" value="1"/>
</dbReference>
<evidence type="ECO:0000259" key="9">
    <source>
        <dbReference type="Pfam" id="PF00171"/>
    </source>
</evidence>
<dbReference type="FunFam" id="3.40.309.10:FF:000010">
    <property type="entry name" value="Gamma-aminobutyraldehyde dehydrogenase"/>
    <property type="match status" value="1"/>
</dbReference>
<proteinExistence type="inferred from homology"/>
<feature type="domain" description="Aldehyde dehydrogenase" evidence="9">
    <location>
        <begin position="23"/>
        <end position="483"/>
    </location>
</feature>
<name>A0A1H2DQC4_9PROT</name>
<comment type="similarity">
    <text evidence="1">Belongs to the aldehyde dehydrogenase family.</text>
</comment>
<evidence type="ECO:0000313" key="11">
    <source>
        <dbReference type="Proteomes" id="UP000182882"/>
    </source>
</evidence>
<dbReference type="EMBL" id="FNLN01000003">
    <property type="protein sequence ID" value="SDT85093.1"/>
    <property type="molecule type" value="Genomic_DNA"/>
</dbReference>
<comment type="pathway">
    <text evidence="5">Aromatic compound metabolism; naphthalene degradation.</text>
</comment>
<dbReference type="SUPFAM" id="SSF53720">
    <property type="entry name" value="ALDH-like"/>
    <property type="match status" value="1"/>
</dbReference>
<dbReference type="GO" id="GO:0018485">
    <property type="term" value="F:salicylaldehyde dehydrogenase (NAD+) activity"/>
    <property type="evidence" value="ECO:0007669"/>
    <property type="project" value="UniProtKB-EC"/>
</dbReference>
<dbReference type="InterPro" id="IPR016163">
    <property type="entry name" value="Ald_DH_C"/>
</dbReference>